<keyword evidence="3" id="KW-1133">Transmembrane helix</keyword>
<dbReference type="NCBIfam" id="NF047591">
    <property type="entry name" value="transregBrpAStrep"/>
    <property type="match status" value="1"/>
</dbReference>
<dbReference type="Gene3D" id="3.40.630.190">
    <property type="entry name" value="LCP protein"/>
    <property type="match status" value="1"/>
</dbReference>
<dbReference type="PANTHER" id="PTHR33392:SF6">
    <property type="entry name" value="POLYISOPRENYL-TEICHOIC ACID--PEPTIDOGLYCAN TEICHOIC ACID TRANSFERASE TAGU"/>
    <property type="match status" value="1"/>
</dbReference>
<sequence>MKLTRKILVMLAMIVLTTVVAVGIYFSTAYNFTVDSLKGTFKSYGNDTITAIEQTEPISILLMGVDTGSAERTDQWVGNSDSMMVVTVNPKTKETTVTSLERDILISLTGPEDNSMNGVQAKLNAAYASGGAEMAIMTVEDLLDIDLDYYVQINMQGLVDLVDAVGGITVTNDFDFPIKIYEQEPEYTAQVQPGTHKINGDQALVYARMRYDDPEGDYGRQRRQRIVIQKIMEKLLAYDSLSSYQKVISAVSDNVQTDIKINSTTIPSLLGYKDALENVSNYQLHGQDAEFDGGSYQILTSDHLLETQNRIKSQLGQATSTTLKTTAILYEDLFGTFYGDDTYVSDEEAATESDISTTETTQVSDAETYNQE</sequence>
<keyword evidence="3" id="KW-0812">Transmembrane</keyword>
<keyword evidence="3" id="KW-0472">Membrane</keyword>
<name>A0ABV8CXY8_9STRE</name>
<feature type="compositionally biased region" description="Polar residues" evidence="2">
    <location>
        <begin position="353"/>
        <end position="372"/>
    </location>
</feature>
<protein>
    <submittedName>
        <fullName evidence="5">LCP family protein</fullName>
    </submittedName>
</protein>
<dbReference type="NCBIfam" id="TIGR00350">
    <property type="entry name" value="lytR_cpsA_psr"/>
    <property type="match status" value="1"/>
</dbReference>
<dbReference type="PANTHER" id="PTHR33392">
    <property type="entry name" value="POLYISOPRENYL-TEICHOIC ACID--PEPTIDOGLYCAN TEICHOIC ACID TRANSFERASE TAGU"/>
    <property type="match status" value="1"/>
</dbReference>
<evidence type="ECO:0000313" key="6">
    <source>
        <dbReference type="Proteomes" id="UP001595807"/>
    </source>
</evidence>
<evidence type="ECO:0000256" key="3">
    <source>
        <dbReference type="SAM" id="Phobius"/>
    </source>
</evidence>
<dbReference type="Pfam" id="PF03816">
    <property type="entry name" value="LytR_cpsA_psr"/>
    <property type="match status" value="1"/>
</dbReference>
<feature type="region of interest" description="Disordered" evidence="2">
    <location>
        <begin position="348"/>
        <end position="372"/>
    </location>
</feature>
<evidence type="ECO:0000259" key="4">
    <source>
        <dbReference type="Pfam" id="PF03816"/>
    </source>
</evidence>
<feature type="transmembrane region" description="Helical" evidence="3">
    <location>
        <begin position="7"/>
        <end position="26"/>
    </location>
</feature>
<dbReference type="InterPro" id="IPR004474">
    <property type="entry name" value="LytR_CpsA_psr"/>
</dbReference>
<comment type="similarity">
    <text evidence="1">Belongs to the LytR/CpsA/Psr (LCP) family.</text>
</comment>
<gene>
    <name evidence="5" type="ORF">ACFORF_08885</name>
</gene>
<dbReference type="EMBL" id="JBHRZV010000051">
    <property type="protein sequence ID" value="MFC3928673.1"/>
    <property type="molecule type" value="Genomic_DNA"/>
</dbReference>
<dbReference type="Proteomes" id="UP001595807">
    <property type="component" value="Unassembled WGS sequence"/>
</dbReference>
<accession>A0ABV8CXY8</accession>
<dbReference type="RefSeq" id="WP_380427448.1">
    <property type="nucleotide sequence ID" value="NZ_JBHRZV010000051.1"/>
</dbReference>
<proteinExistence type="inferred from homology"/>
<feature type="domain" description="Cell envelope-related transcriptional attenuator" evidence="4">
    <location>
        <begin position="79"/>
        <end position="235"/>
    </location>
</feature>
<keyword evidence="6" id="KW-1185">Reference proteome</keyword>
<reference evidence="6" key="1">
    <citation type="journal article" date="2019" name="Int. J. Syst. Evol. Microbiol.">
        <title>The Global Catalogue of Microorganisms (GCM) 10K type strain sequencing project: providing services to taxonomists for standard genome sequencing and annotation.</title>
        <authorList>
            <consortium name="The Broad Institute Genomics Platform"/>
            <consortium name="The Broad Institute Genome Sequencing Center for Infectious Disease"/>
            <person name="Wu L."/>
            <person name="Ma J."/>
        </authorList>
    </citation>
    <scope>NUCLEOTIDE SEQUENCE [LARGE SCALE GENOMIC DNA]</scope>
    <source>
        <strain evidence="6">CCUG 67170</strain>
    </source>
</reference>
<evidence type="ECO:0000256" key="2">
    <source>
        <dbReference type="SAM" id="MobiDB-lite"/>
    </source>
</evidence>
<comment type="caution">
    <text evidence="5">The sequence shown here is derived from an EMBL/GenBank/DDBJ whole genome shotgun (WGS) entry which is preliminary data.</text>
</comment>
<organism evidence="5 6">
    <name type="scientific">Streptococcus caprae</name>
    <dbReference type="NCBI Taxonomy" id="1640501"/>
    <lineage>
        <taxon>Bacteria</taxon>
        <taxon>Bacillati</taxon>
        <taxon>Bacillota</taxon>
        <taxon>Bacilli</taxon>
        <taxon>Lactobacillales</taxon>
        <taxon>Streptococcaceae</taxon>
        <taxon>Streptococcus</taxon>
    </lineage>
</organism>
<evidence type="ECO:0000313" key="5">
    <source>
        <dbReference type="EMBL" id="MFC3928673.1"/>
    </source>
</evidence>
<evidence type="ECO:0000256" key="1">
    <source>
        <dbReference type="ARBA" id="ARBA00006068"/>
    </source>
</evidence>
<dbReference type="InterPro" id="IPR050922">
    <property type="entry name" value="LytR/CpsA/Psr_CW_biosynth"/>
</dbReference>